<evidence type="ECO:0000313" key="2">
    <source>
        <dbReference type="Proteomes" id="UP000578112"/>
    </source>
</evidence>
<name>A0A7W7I3E1_9ACTN</name>
<protein>
    <submittedName>
        <fullName evidence="1">Uncharacterized protein</fullName>
    </submittedName>
</protein>
<keyword evidence="2" id="KW-1185">Reference proteome</keyword>
<sequence length="230" mass="25824">MSILIMSSIIGAFFGAVAAEFLDISAWLAPRIVRRAARNFSSPELSARYEEEWLSELAHYDGLKMIKLVKSIALLAGSYRTAAIYRGEYFIGIGIYTSRLRALVPMLIRYVWRGEGPLSATIILEFAFTRLIDENPELTVSRLMDGSGVGHIHVSTDYSWAVAALHRVIKRCLKPPLNAVHNLRSRGKDPLASSGVPRSEISIEWLIDNCKAINLPPDLVEEVKRRRKKM</sequence>
<gene>
    <name evidence="1" type="ORF">BJ971_006203</name>
</gene>
<dbReference type="Proteomes" id="UP000578112">
    <property type="component" value="Unassembled WGS sequence"/>
</dbReference>
<accession>A0A7W7I3E1</accession>
<reference evidence="1 2" key="1">
    <citation type="submission" date="2020-08" db="EMBL/GenBank/DDBJ databases">
        <title>Sequencing the genomes of 1000 actinobacteria strains.</title>
        <authorList>
            <person name="Klenk H.-P."/>
        </authorList>
    </citation>
    <scope>NUCLEOTIDE SEQUENCE [LARGE SCALE GENOMIC DNA]</scope>
    <source>
        <strain evidence="1 2">DSM 43149</strain>
    </source>
</reference>
<dbReference type="AlphaFoldDB" id="A0A7W7I3E1"/>
<dbReference type="EMBL" id="JACHNH010000001">
    <property type="protein sequence ID" value="MBB4765647.1"/>
    <property type="molecule type" value="Genomic_DNA"/>
</dbReference>
<proteinExistence type="predicted"/>
<dbReference type="RefSeq" id="WP_184996671.1">
    <property type="nucleotide sequence ID" value="NZ_BOMK01000089.1"/>
</dbReference>
<comment type="caution">
    <text evidence="1">The sequence shown here is derived from an EMBL/GenBank/DDBJ whole genome shotgun (WGS) entry which is preliminary data.</text>
</comment>
<organism evidence="1 2">
    <name type="scientific">Actinoplanes digitatis</name>
    <dbReference type="NCBI Taxonomy" id="1868"/>
    <lineage>
        <taxon>Bacteria</taxon>
        <taxon>Bacillati</taxon>
        <taxon>Actinomycetota</taxon>
        <taxon>Actinomycetes</taxon>
        <taxon>Micromonosporales</taxon>
        <taxon>Micromonosporaceae</taxon>
        <taxon>Actinoplanes</taxon>
    </lineage>
</organism>
<evidence type="ECO:0000313" key="1">
    <source>
        <dbReference type="EMBL" id="MBB4765647.1"/>
    </source>
</evidence>